<dbReference type="InterPro" id="IPR016035">
    <property type="entry name" value="Acyl_Trfase/lysoPLipase"/>
</dbReference>
<feature type="domain" description="Carrier" evidence="10">
    <location>
        <begin position="2447"/>
        <end position="2522"/>
    </location>
</feature>
<keyword evidence="14" id="KW-1185">Reference proteome</keyword>
<feature type="region of interest" description="N-terminal hotdog fold" evidence="8">
    <location>
        <begin position="954"/>
        <end position="1093"/>
    </location>
</feature>
<dbReference type="Gene3D" id="3.30.559.30">
    <property type="entry name" value="Nonribosomal peptide synthetase, condensation domain"/>
    <property type="match status" value="1"/>
</dbReference>
<feature type="compositionally biased region" description="Polar residues" evidence="9">
    <location>
        <begin position="2550"/>
        <end position="2562"/>
    </location>
</feature>
<dbReference type="Gene3D" id="3.10.129.110">
    <property type="entry name" value="Polyketide synthase dehydratase"/>
    <property type="match status" value="1"/>
</dbReference>
<dbReference type="SUPFAM" id="SSF53901">
    <property type="entry name" value="Thiolase-like"/>
    <property type="match status" value="1"/>
</dbReference>
<evidence type="ECO:0000256" key="1">
    <source>
        <dbReference type="ARBA" id="ARBA00022450"/>
    </source>
</evidence>
<dbReference type="InterPro" id="IPR049900">
    <property type="entry name" value="PKS_mFAS_DH"/>
</dbReference>
<dbReference type="Pfam" id="PF16197">
    <property type="entry name" value="KAsynt_C_assoc"/>
    <property type="match status" value="1"/>
</dbReference>
<keyword evidence="3" id="KW-0489">Methyltransferase</keyword>
<evidence type="ECO:0000256" key="7">
    <source>
        <dbReference type="ARBA" id="ARBA00023268"/>
    </source>
</evidence>
<evidence type="ECO:0000259" key="10">
    <source>
        <dbReference type="PROSITE" id="PS50075"/>
    </source>
</evidence>
<evidence type="ECO:0000256" key="8">
    <source>
        <dbReference type="PROSITE-ProRule" id="PRU01363"/>
    </source>
</evidence>
<feature type="domain" description="Ketosynthase family 3 (KS3)" evidence="11">
    <location>
        <begin position="4"/>
        <end position="440"/>
    </location>
</feature>
<dbReference type="SUPFAM" id="SSF52151">
    <property type="entry name" value="FabD/lysophospholipase-like"/>
    <property type="match status" value="1"/>
</dbReference>
<evidence type="ECO:0000313" key="13">
    <source>
        <dbReference type="EMBL" id="TDZ67308.1"/>
    </source>
</evidence>
<protein>
    <submittedName>
        <fullName evidence="13">Lovastatin nonaketide synthase mokA</fullName>
    </submittedName>
</protein>
<dbReference type="CDD" id="cd00833">
    <property type="entry name" value="PKS"/>
    <property type="match status" value="1"/>
</dbReference>
<dbReference type="InterPro" id="IPR016039">
    <property type="entry name" value="Thiolase-like"/>
</dbReference>
<feature type="region of interest" description="C-terminal hotdog fold" evidence="8">
    <location>
        <begin position="1113"/>
        <end position="1271"/>
    </location>
</feature>
<dbReference type="InterPro" id="IPR020806">
    <property type="entry name" value="PKS_PP-bd"/>
</dbReference>
<name>A0A4R8RWH8_COLTR</name>
<dbReference type="InterPro" id="IPR001227">
    <property type="entry name" value="Ac_transferase_dom_sf"/>
</dbReference>
<comment type="caution">
    <text evidence="13">The sequence shown here is derived from an EMBL/GenBank/DDBJ whole genome shotgun (WGS) entry which is preliminary data.</text>
</comment>
<dbReference type="SMART" id="SM00822">
    <property type="entry name" value="PKS_KR"/>
    <property type="match status" value="1"/>
</dbReference>
<dbReference type="SUPFAM" id="SSF51735">
    <property type="entry name" value="NAD(P)-binding Rossmann-fold domains"/>
    <property type="match status" value="1"/>
</dbReference>
<dbReference type="InterPro" id="IPR014043">
    <property type="entry name" value="Acyl_transferase_dom"/>
</dbReference>
<dbReference type="Gene3D" id="3.40.50.720">
    <property type="entry name" value="NAD(P)-binding Rossmann-like Domain"/>
    <property type="match status" value="2"/>
</dbReference>
<dbReference type="SUPFAM" id="SSF55048">
    <property type="entry name" value="Probable ACP-binding domain of malonyl-CoA ACP transacylase"/>
    <property type="match status" value="1"/>
</dbReference>
<dbReference type="Gene3D" id="3.40.50.150">
    <property type="entry name" value="Vaccinia Virus protein VP39"/>
    <property type="match status" value="1"/>
</dbReference>
<dbReference type="InterPro" id="IPR032821">
    <property type="entry name" value="PKS_assoc"/>
</dbReference>
<keyword evidence="7" id="KW-0511">Multifunctional enzyme</keyword>
<dbReference type="PANTHER" id="PTHR43775:SF20">
    <property type="entry name" value="HYBRID PKS-NRPS SYNTHETASE APDA"/>
    <property type="match status" value="1"/>
</dbReference>
<proteinExistence type="predicted"/>
<dbReference type="InterPro" id="IPR009081">
    <property type="entry name" value="PP-bd_ACP"/>
</dbReference>
<dbReference type="CDD" id="cd02440">
    <property type="entry name" value="AdoMet_MTases"/>
    <property type="match status" value="1"/>
</dbReference>
<keyword evidence="5" id="KW-0677">Repeat</keyword>
<dbReference type="Pfam" id="PF02801">
    <property type="entry name" value="Ketoacyl-synt_C"/>
    <property type="match status" value="1"/>
</dbReference>
<dbReference type="GO" id="GO:0009403">
    <property type="term" value="P:toxin biosynthetic process"/>
    <property type="evidence" value="ECO:0007669"/>
    <property type="project" value="UniProtKB-ARBA"/>
</dbReference>
<dbReference type="Gene3D" id="3.30.559.10">
    <property type="entry name" value="Chloramphenicol acetyltransferase-like domain"/>
    <property type="match status" value="1"/>
</dbReference>
<dbReference type="CDD" id="cd19532">
    <property type="entry name" value="C_PKS-NRPS"/>
    <property type="match status" value="1"/>
</dbReference>
<dbReference type="Proteomes" id="UP000295703">
    <property type="component" value="Unassembled WGS sequence"/>
</dbReference>
<dbReference type="GO" id="GO:0006633">
    <property type="term" value="P:fatty acid biosynthetic process"/>
    <property type="evidence" value="ECO:0007669"/>
    <property type="project" value="InterPro"/>
</dbReference>
<evidence type="ECO:0000259" key="12">
    <source>
        <dbReference type="PROSITE" id="PS52019"/>
    </source>
</evidence>
<evidence type="ECO:0000256" key="6">
    <source>
        <dbReference type="ARBA" id="ARBA00023002"/>
    </source>
</evidence>
<dbReference type="GO" id="GO:0008168">
    <property type="term" value="F:methyltransferase activity"/>
    <property type="evidence" value="ECO:0007669"/>
    <property type="project" value="UniProtKB-KW"/>
</dbReference>
<dbReference type="InterPro" id="IPR029063">
    <property type="entry name" value="SAM-dependent_MTases_sf"/>
</dbReference>
<dbReference type="PROSITE" id="PS50075">
    <property type="entry name" value="CARRIER"/>
    <property type="match status" value="1"/>
</dbReference>
<dbReference type="PROSITE" id="PS52019">
    <property type="entry name" value="PKS_MFAS_DH"/>
    <property type="match status" value="1"/>
</dbReference>
<feature type="active site" description="Proton donor; for dehydratase activity" evidence="8">
    <location>
        <position position="1174"/>
    </location>
</feature>
<dbReference type="Gene3D" id="3.40.47.10">
    <property type="match status" value="1"/>
</dbReference>
<dbReference type="InterPro" id="IPR013217">
    <property type="entry name" value="Methyltransf_12"/>
</dbReference>
<dbReference type="InterPro" id="IPR057326">
    <property type="entry name" value="KR_dom"/>
</dbReference>
<dbReference type="InterPro" id="IPR001242">
    <property type="entry name" value="Condensation_dom"/>
</dbReference>
<dbReference type="SUPFAM" id="SSF47336">
    <property type="entry name" value="ACP-like"/>
    <property type="match status" value="1"/>
</dbReference>
<evidence type="ECO:0000256" key="2">
    <source>
        <dbReference type="ARBA" id="ARBA00022553"/>
    </source>
</evidence>
<gene>
    <name evidence="13" type="primary">mokA</name>
    <name evidence="13" type="ORF">CTRI78_v002929</name>
</gene>
<dbReference type="InterPro" id="IPR020807">
    <property type="entry name" value="PKS_DH"/>
</dbReference>
<organism evidence="13 14">
    <name type="scientific">Colletotrichum trifolii</name>
    <dbReference type="NCBI Taxonomy" id="5466"/>
    <lineage>
        <taxon>Eukaryota</taxon>
        <taxon>Fungi</taxon>
        <taxon>Dikarya</taxon>
        <taxon>Ascomycota</taxon>
        <taxon>Pezizomycotina</taxon>
        <taxon>Sordariomycetes</taxon>
        <taxon>Hypocreomycetidae</taxon>
        <taxon>Glomerellales</taxon>
        <taxon>Glomerellaceae</taxon>
        <taxon>Colletotrichum</taxon>
        <taxon>Colletotrichum orbiculare species complex</taxon>
    </lineage>
</organism>
<dbReference type="PANTHER" id="PTHR43775">
    <property type="entry name" value="FATTY ACID SYNTHASE"/>
    <property type="match status" value="1"/>
</dbReference>
<evidence type="ECO:0000259" key="11">
    <source>
        <dbReference type="PROSITE" id="PS52004"/>
    </source>
</evidence>
<dbReference type="GO" id="GO:0016491">
    <property type="term" value="F:oxidoreductase activity"/>
    <property type="evidence" value="ECO:0007669"/>
    <property type="project" value="UniProtKB-KW"/>
</dbReference>
<dbReference type="SMART" id="SM00825">
    <property type="entry name" value="PKS_KS"/>
    <property type="match status" value="1"/>
</dbReference>
<dbReference type="SMART" id="SM00823">
    <property type="entry name" value="PKS_PP"/>
    <property type="match status" value="1"/>
</dbReference>
<dbReference type="SMART" id="SM00826">
    <property type="entry name" value="PKS_DH"/>
    <property type="match status" value="1"/>
</dbReference>
<keyword evidence="2" id="KW-0597">Phosphoprotein</keyword>
<evidence type="ECO:0000256" key="9">
    <source>
        <dbReference type="SAM" id="MobiDB-lite"/>
    </source>
</evidence>
<dbReference type="Pfam" id="PF00698">
    <property type="entry name" value="Acyl_transf_1"/>
    <property type="match status" value="1"/>
</dbReference>
<dbReference type="InterPro" id="IPR016036">
    <property type="entry name" value="Malonyl_transacylase_ACP-bd"/>
</dbReference>
<dbReference type="InterPro" id="IPR018201">
    <property type="entry name" value="Ketoacyl_synth_AS"/>
</dbReference>
<dbReference type="GO" id="GO:0031177">
    <property type="term" value="F:phosphopantetheine binding"/>
    <property type="evidence" value="ECO:0007669"/>
    <property type="project" value="InterPro"/>
</dbReference>
<dbReference type="InterPro" id="IPR020841">
    <property type="entry name" value="PKS_Beta-ketoAc_synthase_dom"/>
</dbReference>
<reference evidence="13 14" key="1">
    <citation type="submission" date="2018-12" db="EMBL/GenBank/DDBJ databases">
        <title>Genome sequence and assembly of Colletotrichum trifolii.</title>
        <authorList>
            <person name="Gan P."/>
            <person name="Shirasu K."/>
        </authorList>
    </citation>
    <scope>NUCLEOTIDE SEQUENCE [LARGE SCALE GENOMIC DNA]</scope>
    <source>
        <strain evidence="13 14">543-2</strain>
    </source>
</reference>
<evidence type="ECO:0000256" key="4">
    <source>
        <dbReference type="ARBA" id="ARBA00022679"/>
    </source>
</evidence>
<dbReference type="FunFam" id="3.40.47.10:FF:000019">
    <property type="entry name" value="Polyketide synthase type I"/>
    <property type="match status" value="1"/>
</dbReference>
<feature type="region of interest" description="Disordered" evidence="9">
    <location>
        <begin position="2537"/>
        <end position="2581"/>
    </location>
</feature>
<dbReference type="InterPro" id="IPR049551">
    <property type="entry name" value="PKS_DH_C"/>
</dbReference>
<dbReference type="EMBL" id="RYZW01000017">
    <property type="protein sequence ID" value="TDZ67308.1"/>
    <property type="molecule type" value="Genomic_DNA"/>
</dbReference>
<dbReference type="InterPro" id="IPR049552">
    <property type="entry name" value="PKS_DH_N"/>
</dbReference>
<dbReference type="Pfam" id="PF08242">
    <property type="entry name" value="Methyltransf_12"/>
    <property type="match status" value="1"/>
</dbReference>
<dbReference type="InterPro" id="IPR023213">
    <property type="entry name" value="CAT-like_dom_sf"/>
</dbReference>
<dbReference type="Pfam" id="PF00109">
    <property type="entry name" value="ketoacyl-synt"/>
    <property type="match status" value="1"/>
</dbReference>
<sequence>MSPEEPIVVVGSSCRFPGRVDRPSKLWELLREPKDLRTEVPKDRFNIDAFYHRDGAHHGRTNARHGYFLEDSPRAFDASFFNIQAGEAESMGPQQRLLLETTYDAVSAAGYGLHDLRGSDTAVYVGLMTHDFELVKVNDMNHCPTYFATGAATSIASNRLSYFFDWHGPSMTVDTACSSSLVAVHLAVQQLRSGTSKTAIAAGSNLILSPMNYITESKLNMLSPTGRSRMWDSAADGYARGEGVCTVVLKTLSQALRDGDTIECVIRETGVNQDGRTTGITMPSHAAQETLIRDTYARAGLDITRPEGRCQFFEAHGTGTPAGDPQEAEAIARAFFGGNTDAPPPDEKLFVGSLKTVIGHTEGTAGIAGLLKASLAVQHGVVPPNLLFEKLSPKVAPFYDHLRIVSEAQPWPEVAPGQPRRVSVNSFGFGGTNAHAIVEEYKPGSDTTTTTSESTRASESAAYALPLVLSAKSDRSLKKLLKTTAEFVKSHPDVDMLDLLWTLLSKRSVLPYRHAVVGSSRETLTMALEAAVAEKTESSPLRSSSSSSAANQEKPRLLGVFTGQGAQWPGMLKELIVAIPAVRDMVAKLDNSLQTLPSEYRPSWSLLEQFMLQGDDSNVGRAAFSQPMCCAAQIVLTRLLAAAGVEFTTVVGHSSGEIACAHAAGFIGASQAIRIAYLRGLVSRHAASPSGKGGEGAMLAAGASLEDAQELCELELFEGRVCVAASNSPDSTTLSGDADAIAELQAVLEDESKFARVLRVDKAYHSHHMLPCSAPYLKALADCGCDGADGEGASSVAWYSSVRPNKRMEAADVTAQYWTDNLVSPVRFMQAVEAAAIEHDDPLDAAVEVGCHPALQAPCLATLKTVVDGEIPYTGCMQRGANDVQAFAAALGRLWASLDVGVVDPDRLVAEMVSPEKSPRSLARELPQYPWDHVRHHWTETRAINAHLHGARPHLLLGSLSSSSTASTWQWHNTIRPRDHDWLQGHALQGQAVFPAAGYIVMAMEAALQAAGSSRAVQLLEVVDMSIDKAVTFEDENSPAELMVTTRVIDGGDAAASADQLLTVGFSIDSCLAKESKPSTSAKGQVVVTFGEPSPGEHHLLPPPADAADPPHATNINMKNFYLELDELGFDYGKDYRCVYSLARADGKAAGTMAYPVLLADGPNPIVVHPASIDLAFQTIMGAYSAPGDKRLRSIYVPVHVDRVSLVPAACASALDPASSEHAVRFHTVNSYDGGDVLAGDVTVSSARGHHPVLYRVENLLLKPLAKPSAAEDHRAFTKTVWGPLEPEKLLDDPELWATEQDKAVIPIIERVCYFFMREFIGQLTDDDRANATGPHQRYIFWNEHVSAKVREGTWHEWYDASWEEDTREDIERLCADHWYHPHIKMAKRVSENSLATIRDNINPFLWMDNDGLLEEFYQSYLTSGPGWLYGQDLVAKICHRYQNMDILEIGGGTGSATKYILDIPQLGFNSYTFTDISPAFFEKAQQHFAAHEDRMAYRKLDITRSPREQGFEPHSYDMVVASSVLHATPRLAETMANVRSLLRPGGHVVLLEATHRDHTRVGFLFGLFSDWWAGADEGRDLDPFADIGRWDAVFRQTGFSGVDARTLDRHGNLFPNTLFCTHAVNAKMARLDDPLAAAAAAEAAEAAREDRPLVVVVGGTTAKSARILAGVRKLLPGRELLQVHRLEDIPSAGIEPKSTFLVLSELDHETFSDLDEVRFDAVKALHGLARHLLWLTEQAMTQNPYQAMSIAFLRSTRLEYPAAHIQSVDVDDARQADVGFLVEQLLRLEEASGVKDDVLWTLEPEVYVCGSRPYIPRIKHDVERNNRILSKRRAIEAPVDARQSPVAVKLAGQGLYLESCESRPPVGVATRPGQLRVEVDYSLANAVRVGEFGYWHLLQGVVQGTSRQVVVLSETNASIVDAPSELVVDAGSVAGRAKVELLLQVAARLLADRILSGNAPGASVLLFEPPGFCVDTIVAAAEPRNVRLHFATGRSTPPSTAVSWIRLHPNETDAGIKRCLPPSLSAFYNLSETYKAAASLSSRVASHLPPGCLQFDLAHLVQPSAAPISLGSASSALTELVTTAVKSRLPSTTKDGVVTAASDISTLRCPTAASSVIDWTADDRLQARVRAVDAGALFVKDKTYLLLGLSGSLGRSLARWLVTRGARHVVLSSRNPETPDPRWLAEIEGLGGSITVLAIDVSEEASIEAGLAHIRQTLPPVAGIAYGPLVLHDALLSNMDLSAMKVPVNSKVVGAKMLHDRFSDRADAPPLDFFVMFSSVATVGGNPGQANYTAANAFLQALAQKRHAMGLPASTIHIGAVIGAGYLARTQREDEFKLASDTDTISEDEFLTLFAEAVVSGRRAAGRAAGGAAPLDVTATSDMEIITGIPEFSSRHRETIKFYDDPRFGNLRVPEGRAGATDGAAGGKTSVKEQLLRATTVQEVRRIIADGLSQKMRGILHIPADEQVDAAAPLIDQGVDSLGAITVGSWFSKTLMIDMPLLRVVSGASIAELADEAAGRLSRAVIPLVAPEDGAVLTGDDDSSTSDSQADTPITSVSVSDLRQDDGETAGDGKPVSTNVPLSLTQEHSWKLLEQLSHDPAIFHNTIGVFMKGSVDLDRLQKAVLASLRRHDIFRTAFFADGTQQILPEPASGLKCVPVSDRAAAEHAYRLLEAEPYDLPAGETLKLVDYHWGGGGGGGGSGRDEEHLFVVGYHRLVGDGSTTQNLLDEVGQLYDGARLPPPPQQYASFALRQRADVLSGRLDADLAYWTSLFATPPAVLPILPLPHARPSRAGAGPVRWAQHVGVRRLSAVLAFRIRERCRRLKGVTPMHFYLAAFRLLLSRLAAPGGAGADGGGGADDIAVGVADTNRASIQDVSTMGFFANLLPVRMAPRDPSHTFADELVAVKERVRRAMQHARVPHGVILERLLGSGGDAAAAAPAAAAADVASATELPHAPLFQAVFDYRQGAAETGRLGGASFTEIWASRERTPHDVVLEMSDDPARDPLLTVKLQSYVYGEEDPAAFLDAYEALLTSLSENTKTRCWE</sequence>
<dbReference type="Gene3D" id="3.40.366.10">
    <property type="entry name" value="Malonyl-Coenzyme A Acyl Carrier Protein, domain 2"/>
    <property type="match status" value="1"/>
</dbReference>
<dbReference type="Pfam" id="PF00550">
    <property type="entry name" value="PP-binding"/>
    <property type="match status" value="1"/>
</dbReference>
<evidence type="ECO:0000256" key="5">
    <source>
        <dbReference type="ARBA" id="ARBA00022737"/>
    </source>
</evidence>
<dbReference type="PROSITE" id="PS00606">
    <property type="entry name" value="KS3_1"/>
    <property type="match status" value="1"/>
</dbReference>
<dbReference type="Pfam" id="PF14765">
    <property type="entry name" value="PS-DH"/>
    <property type="match status" value="1"/>
</dbReference>
<dbReference type="Pfam" id="PF00668">
    <property type="entry name" value="Condensation"/>
    <property type="match status" value="1"/>
</dbReference>
<keyword evidence="6" id="KW-0560">Oxidoreductase</keyword>
<evidence type="ECO:0000256" key="3">
    <source>
        <dbReference type="ARBA" id="ARBA00022603"/>
    </source>
</evidence>
<dbReference type="GO" id="GO:0032259">
    <property type="term" value="P:methylation"/>
    <property type="evidence" value="ECO:0007669"/>
    <property type="project" value="UniProtKB-KW"/>
</dbReference>
<dbReference type="GO" id="GO:0004315">
    <property type="term" value="F:3-oxoacyl-[acyl-carrier-protein] synthase activity"/>
    <property type="evidence" value="ECO:0007669"/>
    <property type="project" value="InterPro"/>
</dbReference>
<feature type="domain" description="PKS/mFAS DH" evidence="12">
    <location>
        <begin position="954"/>
        <end position="1271"/>
    </location>
</feature>
<keyword evidence="1" id="KW-0596">Phosphopantetheine</keyword>
<dbReference type="InterPro" id="IPR042104">
    <property type="entry name" value="PKS_dehydratase_sf"/>
</dbReference>
<evidence type="ECO:0000313" key="14">
    <source>
        <dbReference type="Proteomes" id="UP000295703"/>
    </source>
</evidence>
<accession>A0A4R8RWH8</accession>
<keyword evidence="4" id="KW-0808">Transferase</keyword>
<dbReference type="STRING" id="5466.A0A4R8RWH8"/>
<dbReference type="InterPro" id="IPR014031">
    <property type="entry name" value="Ketoacyl_synth_C"/>
</dbReference>
<dbReference type="GO" id="GO:0004312">
    <property type="term" value="F:fatty acid synthase activity"/>
    <property type="evidence" value="ECO:0007669"/>
    <property type="project" value="TreeGrafter"/>
</dbReference>
<dbReference type="PROSITE" id="PS52004">
    <property type="entry name" value="KS3_2"/>
    <property type="match status" value="1"/>
</dbReference>
<dbReference type="InterPro" id="IPR036736">
    <property type="entry name" value="ACP-like_sf"/>
</dbReference>
<dbReference type="Gene3D" id="3.30.70.3290">
    <property type="match status" value="1"/>
</dbReference>
<dbReference type="SUPFAM" id="SSF52777">
    <property type="entry name" value="CoA-dependent acyltransferases"/>
    <property type="match status" value="2"/>
</dbReference>
<dbReference type="InterPro" id="IPR036291">
    <property type="entry name" value="NAD(P)-bd_dom_sf"/>
</dbReference>
<feature type="active site" description="Proton acceptor; for dehydratase activity" evidence="8">
    <location>
        <position position="986"/>
    </location>
</feature>
<dbReference type="InterPro" id="IPR013968">
    <property type="entry name" value="PKS_KR"/>
</dbReference>
<dbReference type="Pfam" id="PF08659">
    <property type="entry name" value="KR"/>
    <property type="match status" value="1"/>
</dbReference>
<dbReference type="SMART" id="SM00827">
    <property type="entry name" value="PKS_AT"/>
    <property type="match status" value="1"/>
</dbReference>
<dbReference type="Pfam" id="PF21089">
    <property type="entry name" value="PKS_DH_N"/>
    <property type="match status" value="1"/>
</dbReference>
<dbReference type="InterPro" id="IPR014030">
    <property type="entry name" value="Ketoacyl_synth_N"/>
</dbReference>
<dbReference type="SUPFAM" id="SSF53335">
    <property type="entry name" value="S-adenosyl-L-methionine-dependent methyltransferases"/>
    <property type="match status" value="1"/>
</dbReference>
<dbReference type="InterPro" id="IPR050091">
    <property type="entry name" value="PKS_NRPS_Biosynth_Enz"/>
</dbReference>